<dbReference type="Proteomes" id="UP000886667">
    <property type="component" value="Unassembled WGS sequence"/>
</dbReference>
<protein>
    <submittedName>
        <fullName evidence="1">Uncharacterized protein</fullName>
    </submittedName>
</protein>
<evidence type="ECO:0000313" key="1">
    <source>
        <dbReference type="EMBL" id="MCG7949204.1"/>
    </source>
</evidence>
<name>A0A9E4P3H1_9GAMM</name>
<evidence type="ECO:0000313" key="2">
    <source>
        <dbReference type="Proteomes" id="UP000886667"/>
    </source>
</evidence>
<reference evidence="1" key="1">
    <citation type="journal article" date="2021" name="Proc. Natl. Acad. Sci. U.S.A.">
        <title>Global biogeography of chemosynthetic symbionts reveals both localized and globally distributed symbiont groups. .</title>
        <authorList>
            <person name="Osvatic J.T."/>
            <person name="Wilkins L.G.E."/>
            <person name="Leibrecht L."/>
            <person name="Leray M."/>
            <person name="Zauner S."/>
            <person name="Polzin J."/>
            <person name="Camacho Y."/>
            <person name="Gros O."/>
            <person name="van Gils J.A."/>
            <person name="Eisen J.A."/>
            <person name="Petersen J.M."/>
            <person name="Yuen B."/>
        </authorList>
    </citation>
    <scope>NUCLEOTIDE SEQUENCE</scope>
    <source>
        <strain evidence="1">MAGclacostrist064TRANS</strain>
    </source>
</reference>
<organism evidence="1 2">
    <name type="scientific">Candidatus Thiodiazotropha taylori</name>
    <dbReference type="NCBI Taxonomy" id="2792791"/>
    <lineage>
        <taxon>Bacteria</taxon>
        <taxon>Pseudomonadati</taxon>
        <taxon>Pseudomonadota</taxon>
        <taxon>Gammaproteobacteria</taxon>
        <taxon>Chromatiales</taxon>
        <taxon>Sedimenticolaceae</taxon>
        <taxon>Candidatus Thiodiazotropha</taxon>
    </lineage>
</organism>
<dbReference type="EMBL" id="JAEPCM010000860">
    <property type="protein sequence ID" value="MCG7949204.1"/>
    <property type="molecule type" value="Genomic_DNA"/>
</dbReference>
<comment type="caution">
    <text evidence="1">The sequence shown here is derived from an EMBL/GenBank/DDBJ whole genome shotgun (WGS) entry which is preliminary data.</text>
</comment>
<proteinExistence type="predicted"/>
<dbReference type="AlphaFoldDB" id="A0A9E4P3H1"/>
<accession>A0A9E4P3H1</accession>
<sequence length="149" mass="17259">MDQDAFRRTYREMNERFCAYEKSLLSRHCDCSQAKKICIAEREGVHCISDEANAQCLELLKNLRHQARFALKSNNDNEVLPHGKAMRLQVGGLRGLYSVLYPDQTTPEVIEDVFQLISRAKAEFNSLDNLPFQTLIQHVSAYQGRRRLR</sequence>
<gene>
    <name evidence="1" type="ORF">JAZ07_22940</name>
</gene>